<reference evidence="3 4" key="1">
    <citation type="submission" date="2020-07" db="EMBL/GenBank/DDBJ databases">
        <title>Sequencing the genomes of 1000 actinobacteria strains.</title>
        <authorList>
            <person name="Klenk H.-P."/>
        </authorList>
    </citation>
    <scope>NUCLEOTIDE SEQUENCE [LARGE SCALE GENOMIC DNA]</scope>
    <source>
        <strain evidence="3 4">DSM 21350</strain>
    </source>
</reference>
<evidence type="ECO:0000256" key="2">
    <source>
        <dbReference type="SAM" id="Phobius"/>
    </source>
</evidence>
<keyword evidence="2" id="KW-1133">Transmembrane helix</keyword>
<evidence type="ECO:0000313" key="3">
    <source>
        <dbReference type="EMBL" id="NYD42804.1"/>
    </source>
</evidence>
<evidence type="ECO:0000256" key="1">
    <source>
        <dbReference type="SAM" id="MobiDB-lite"/>
    </source>
</evidence>
<sequence>MIGHLGSRVSALLDGQLSPEETERAWSHVHTCHLCRDLIEREGWVKTRLAGLSVGSAHAPAHLKGSLLGGGGGAGGGGLAVAADVFLEDHRPAGTRRTAGLAALGGGALGAAVMGVLVLGVGPAQAPTMEQRAPVSQLNPPTARLVAPVPSPVPSRVPSRMPSVGASATPAAHSSRAAR</sequence>
<dbReference type="AlphaFoldDB" id="A0A7Y9JD08"/>
<keyword evidence="2" id="KW-0472">Membrane</keyword>
<gene>
    <name evidence="3" type="ORF">BJZ21_002887</name>
</gene>
<evidence type="ECO:0008006" key="5">
    <source>
        <dbReference type="Google" id="ProtNLM"/>
    </source>
</evidence>
<organism evidence="3 4">
    <name type="scientific">Nocardioides panaciterrulae</name>
    <dbReference type="NCBI Taxonomy" id="661492"/>
    <lineage>
        <taxon>Bacteria</taxon>
        <taxon>Bacillati</taxon>
        <taxon>Actinomycetota</taxon>
        <taxon>Actinomycetes</taxon>
        <taxon>Propionibacteriales</taxon>
        <taxon>Nocardioidaceae</taxon>
        <taxon>Nocardioides</taxon>
    </lineage>
</organism>
<dbReference type="Proteomes" id="UP000535511">
    <property type="component" value="Unassembled WGS sequence"/>
</dbReference>
<protein>
    <recommendedName>
        <fullName evidence="5">Zinc-finger domain-containing protein</fullName>
    </recommendedName>
</protein>
<proteinExistence type="predicted"/>
<comment type="caution">
    <text evidence="3">The sequence shown here is derived from an EMBL/GenBank/DDBJ whole genome shotgun (WGS) entry which is preliminary data.</text>
</comment>
<name>A0A7Y9JD08_9ACTN</name>
<dbReference type="EMBL" id="JACCBG010000001">
    <property type="protein sequence ID" value="NYD42804.1"/>
    <property type="molecule type" value="Genomic_DNA"/>
</dbReference>
<keyword evidence="4" id="KW-1185">Reference proteome</keyword>
<feature type="transmembrane region" description="Helical" evidence="2">
    <location>
        <begin position="101"/>
        <end position="122"/>
    </location>
</feature>
<keyword evidence="2" id="KW-0812">Transmembrane</keyword>
<evidence type="ECO:0000313" key="4">
    <source>
        <dbReference type="Proteomes" id="UP000535511"/>
    </source>
</evidence>
<accession>A0A7Y9JD08</accession>
<dbReference type="RefSeq" id="WP_179664394.1">
    <property type="nucleotide sequence ID" value="NZ_JACCBG010000001.1"/>
</dbReference>
<feature type="region of interest" description="Disordered" evidence="1">
    <location>
        <begin position="147"/>
        <end position="179"/>
    </location>
</feature>